<comment type="caution">
    <text evidence="2">The sequence shown here is derived from an EMBL/GenBank/DDBJ whole genome shotgun (WGS) entry which is preliminary data.</text>
</comment>
<organism evidence="2 3">
    <name type="scientific">Shackletoniella antarctica</name>
    <dbReference type="NCBI Taxonomy" id="268115"/>
    <lineage>
        <taxon>Bacteria</taxon>
        <taxon>Bacillati</taxon>
        <taxon>Cyanobacteriota</taxon>
        <taxon>Cyanophyceae</taxon>
        <taxon>Oculatellales</taxon>
        <taxon>Oculatellaceae</taxon>
        <taxon>Shackletoniella</taxon>
    </lineage>
</organism>
<name>A0A2W4WK17_9CYAN</name>
<dbReference type="PANTHER" id="PTHR35400">
    <property type="entry name" value="SLR1083 PROTEIN"/>
    <property type="match status" value="1"/>
</dbReference>
<accession>A0A2W4WK17</accession>
<proteinExistence type="predicted"/>
<evidence type="ECO:0000259" key="1">
    <source>
        <dbReference type="Pfam" id="PF05685"/>
    </source>
</evidence>
<reference evidence="2 3" key="2">
    <citation type="submission" date="2018-06" db="EMBL/GenBank/DDBJ databases">
        <title>Metagenomic assembly of (sub)arctic Cyanobacteria and their associated microbiome from non-axenic cultures.</title>
        <authorList>
            <person name="Baurain D."/>
        </authorList>
    </citation>
    <scope>NUCLEOTIDE SEQUENCE [LARGE SCALE GENOMIC DNA]</scope>
    <source>
        <strain evidence="2">ULC041bin1</strain>
    </source>
</reference>
<dbReference type="SUPFAM" id="SSF52980">
    <property type="entry name" value="Restriction endonuclease-like"/>
    <property type="match status" value="1"/>
</dbReference>
<dbReference type="CDD" id="cd06260">
    <property type="entry name" value="DUF820-like"/>
    <property type="match status" value="1"/>
</dbReference>
<dbReference type="PANTHER" id="PTHR35400:SF1">
    <property type="entry name" value="SLR1083 PROTEIN"/>
    <property type="match status" value="1"/>
</dbReference>
<dbReference type="InterPro" id="IPR011335">
    <property type="entry name" value="Restrct_endonuc-II-like"/>
</dbReference>
<evidence type="ECO:0000313" key="3">
    <source>
        <dbReference type="Proteomes" id="UP000249081"/>
    </source>
</evidence>
<dbReference type="Pfam" id="PF05685">
    <property type="entry name" value="Uma2"/>
    <property type="match status" value="1"/>
</dbReference>
<dbReference type="InterPro" id="IPR012296">
    <property type="entry name" value="Nuclease_put_TT1808"/>
</dbReference>
<protein>
    <recommendedName>
        <fullName evidence="1">Putative restriction endonuclease domain-containing protein</fullName>
    </recommendedName>
</protein>
<dbReference type="Gene3D" id="3.90.1570.10">
    <property type="entry name" value="tt1808, chain A"/>
    <property type="match status" value="1"/>
</dbReference>
<gene>
    <name evidence="2" type="ORF">DCF17_02225</name>
</gene>
<reference evidence="3" key="1">
    <citation type="submission" date="2018-04" db="EMBL/GenBank/DDBJ databases">
        <authorList>
            <person name="Cornet L."/>
        </authorList>
    </citation>
    <scope>NUCLEOTIDE SEQUENCE [LARGE SCALE GENOMIC DNA]</scope>
</reference>
<dbReference type="EMBL" id="QBMN01000009">
    <property type="protein sequence ID" value="PZO45236.1"/>
    <property type="molecule type" value="Genomic_DNA"/>
</dbReference>
<evidence type="ECO:0000313" key="2">
    <source>
        <dbReference type="EMBL" id="PZO45236.1"/>
    </source>
</evidence>
<dbReference type="InterPro" id="IPR008538">
    <property type="entry name" value="Uma2"/>
</dbReference>
<feature type="domain" description="Putative restriction endonuclease" evidence="1">
    <location>
        <begin position="19"/>
        <end position="169"/>
    </location>
</feature>
<sequence>MPYRWTVDHYHRAVKAGIFEGQPIELLNGALIEMSPEGIPHAGLSSDAADYLRSQLGSLVKVREAKPITLPNDSEPEPDIAIVKPLGDLYKTERHPQVADIFWVMEYANTSLEKDLELKDKIYAQAGIAEYWVVNLKTRELIIFRNPARGEYQAKTTMTGGPVYPESFPAVALEVIKLVR</sequence>
<dbReference type="Proteomes" id="UP000249081">
    <property type="component" value="Unassembled WGS sequence"/>
</dbReference>
<dbReference type="AlphaFoldDB" id="A0A2W4WK17"/>